<proteinExistence type="predicted"/>
<name>A0A2M6WRR3_9BACT</name>
<keyword evidence="1" id="KW-0812">Transmembrane</keyword>
<dbReference type="SUPFAM" id="SSF54523">
    <property type="entry name" value="Pili subunits"/>
    <property type="match status" value="1"/>
</dbReference>
<comment type="caution">
    <text evidence="2">The sequence shown here is derived from an EMBL/GenBank/DDBJ whole genome shotgun (WGS) entry which is preliminary data.</text>
</comment>
<gene>
    <name evidence="2" type="ORF">COT96_01015</name>
</gene>
<protein>
    <recommendedName>
        <fullName evidence="4">Type II secretion system protein GspG C-terminal domain-containing protein</fullName>
    </recommendedName>
</protein>
<dbReference type="Proteomes" id="UP000228964">
    <property type="component" value="Unassembled WGS sequence"/>
</dbReference>
<evidence type="ECO:0008006" key="4">
    <source>
        <dbReference type="Google" id="ProtNLM"/>
    </source>
</evidence>
<dbReference type="Gene3D" id="3.30.700.10">
    <property type="entry name" value="Glycoprotein, Type 4 Pilin"/>
    <property type="match status" value="1"/>
</dbReference>
<dbReference type="InterPro" id="IPR045584">
    <property type="entry name" value="Pilin-like"/>
</dbReference>
<feature type="transmembrane region" description="Helical" evidence="1">
    <location>
        <begin position="14"/>
        <end position="34"/>
    </location>
</feature>
<keyword evidence="1" id="KW-1133">Transmembrane helix</keyword>
<evidence type="ECO:0000256" key="1">
    <source>
        <dbReference type="SAM" id="Phobius"/>
    </source>
</evidence>
<dbReference type="AlphaFoldDB" id="A0A2M6WRR3"/>
<evidence type="ECO:0000313" key="3">
    <source>
        <dbReference type="Proteomes" id="UP000228964"/>
    </source>
</evidence>
<organism evidence="2 3">
    <name type="scientific">Candidatus Falkowbacteria bacterium CG10_big_fil_rev_8_21_14_0_10_38_22</name>
    <dbReference type="NCBI Taxonomy" id="1974564"/>
    <lineage>
        <taxon>Bacteria</taxon>
        <taxon>Candidatus Falkowiibacteriota</taxon>
    </lineage>
</organism>
<dbReference type="EMBL" id="PFAO01000023">
    <property type="protein sequence ID" value="PIT95480.1"/>
    <property type="molecule type" value="Genomic_DNA"/>
</dbReference>
<reference evidence="3" key="1">
    <citation type="submission" date="2017-09" db="EMBL/GenBank/DDBJ databases">
        <title>Depth-based differentiation of microbial function through sediment-hosted aquifers and enrichment of novel symbionts in the deep terrestrial subsurface.</title>
        <authorList>
            <person name="Probst A.J."/>
            <person name="Ladd B."/>
            <person name="Jarett J.K."/>
            <person name="Geller-Mcgrath D.E."/>
            <person name="Sieber C.M.K."/>
            <person name="Emerson J.B."/>
            <person name="Anantharaman K."/>
            <person name="Thomas B.C."/>
            <person name="Malmstrom R."/>
            <person name="Stieglmeier M."/>
            <person name="Klingl A."/>
            <person name="Woyke T."/>
            <person name="Ryan C.M."/>
            <person name="Banfield J.F."/>
        </authorList>
    </citation>
    <scope>NUCLEOTIDE SEQUENCE [LARGE SCALE GENOMIC DNA]</scope>
</reference>
<accession>A0A2M6WRR3</accession>
<evidence type="ECO:0000313" key="2">
    <source>
        <dbReference type="EMBL" id="PIT95480.1"/>
    </source>
</evidence>
<sequence length="167" mass="19548">MEEVKLTNLRVQRLVAIVFFICLTIVFFISFNTIKAKARDIKRRADISILVKALDLYHDKYGNYPTSVDDWRGWDLTYEFNGREQNFLQLLKEQSFINKMIVDPINNATYHYRYQKFATSEAGCKEAFYILQITNFELPTTNNGRGQCPDFNWGELTPNGYTVQGFD</sequence>
<keyword evidence="1" id="KW-0472">Membrane</keyword>